<keyword evidence="2" id="KW-1003">Cell membrane</keyword>
<evidence type="ECO:0000256" key="3">
    <source>
        <dbReference type="ARBA" id="ARBA00022692"/>
    </source>
</evidence>
<evidence type="ECO:0000256" key="4">
    <source>
        <dbReference type="ARBA" id="ARBA00022989"/>
    </source>
</evidence>
<feature type="transmembrane region" description="Helical" evidence="7">
    <location>
        <begin position="126"/>
        <end position="142"/>
    </location>
</feature>
<reference evidence="10" key="2">
    <citation type="journal article" date="2023" name="Int. J. Mol. Sci.">
        <title>De Novo Assembly and Annotation of 11 Diverse Shrub Willow (Salix) Genomes Reveals Novel Gene Organization in Sex-Linked Regions.</title>
        <authorList>
            <person name="Hyden B."/>
            <person name="Feng K."/>
            <person name="Yates T.B."/>
            <person name="Jawdy S."/>
            <person name="Cereghino C."/>
            <person name="Smart L.B."/>
            <person name="Muchero W."/>
        </authorList>
    </citation>
    <scope>NUCLEOTIDE SEQUENCE</scope>
    <source>
        <tissue evidence="10">Shoot tip</tissue>
    </source>
</reference>
<keyword evidence="5 7" id="KW-0472">Membrane</keyword>
<dbReference type="Pfam" id="PF13515">
    <property type="entry name" value="FUSC_2"/>
    <property type="match status" value="1"/>
</dbReference>
<name>A0ABQ8ZN76_9ROSI</name>
<dbReference type="InterPro" id="IPR049453">
    <property type="entry name" value="Memb_transporter_dom"/>
</dbReference>
<evidence type="ECO:0000256" key="5">
    <source>
        <dbReference type="ARBA" id="ARBA00023136"/>
    </source>
</evidence>
<evidence type="ECO:0000259" key="9">
    <source>
        <dbReference type="Pfam" id="PF16363"/>
    </source>
</evidence>
<feature type="domain" description="Integral membrane bound transporter" evidence="8">
    <location>
        <begin position="413"/>
        <end position="542"/>
    </location>
</feature>
<keyword evidence="3 7" id="KW-0812">Transmembrane</keyword>
<feature type="region of interest" description="Disordered" evidence="6">
    <location>
        <begin position="813"/>
        <end position="835"/>
    </location>
</feature>
<gene>
    <name evidence="10" type="ORF">OIU77_017108</name>
</gene>
<dbReference type="EMBL" id="JAPFFI010000027">
    <property type="protein sequence ID" value="KAJ6303159.1"/>
    <property type="molecule type" value="Genomic_DNA"/>
</dbReference>
<comment type="subcellular location">
    <subcellularLocation>
        <location evidence="1">Cell membrane</location>
        <topology evidence="1">Multi-pass membrane protein</topology>
    </subcellularLocation>
</comment>
<protein>
    <recommendedName>
        <fullName evidence="12">UDP-glucuronate decarboxylase</fullName>
    </recommendedName>
</protein>
<dbReference type="PANTHER" id="PTHR30509:SF9">
    <property type="entry name" value="MULTIDRUG RESISTANCE PROTEIN MDTO"/>
    <property type="match status" value="1"/>
</dbReference>
<reference evidence="10" key="1">
    <citation type="submission" date="2022-10" db="EMBL/GenBank/DDBJ databases">
        <authorList>
            <person name="Hyden B.L."/>
            <person name="Feng K."/>
            <person name="Yates T."/>
            <person name="Jawdy S."/>
            <person name="Smart L.B."/>
            <person name="Muchero W."/>
        </authorList>
    </citation>
    <scope>NUCLEOTIDE SEQUENCE</scope>
    <source>
        <tissue evidence="10">Shoot tip</tissue>
    </source>
</reference>
<sequence length="1154" mass="128118">MLATTDRARAVWQRCLASAFRTALACTIVGCTTLHGPAAVQHHIAFPAFSYVTVILIGTDATLGDALHGCWLALYATVQSVGPALPSLWLIGPARFTNGTISLAVALGAFVVAFPEGTHLIAKRIALGQIVIMYVVAFINGVDTHDQAIMHSLNVAASTAIGVLACAIALLLPYPRLACWELKQNCGRLAENVSERLELYVKAFCAEDNALALSYISQAKPSTIAGAKLLSSIKRYQESVKWERLPLRYLRNSYLNLGERLQELEIPLRGMEMALSTTSSFPIRMLDAETKQVLAQQEEHVILTLKQIKHCLPRDSSTVLESNVDKIIESLQTLHATTPTNHEDLPTFFFLFCMKLLHCRSLAKPITSIHQKDSSTPCEKNGFFKSTWMSNWSTSVNRKRLKPAFKCSLSLGLAILFGLIYNKNYSCWSGLLVAISIAAAREATSFKAANVRAQGTVLGTVYGVFGCFVFERYLPLRFISLLPWFVVTSFLRRSQMYGQAGGISAVIGALLLLGRKDFGLPSEFAIARIVETFIGLSCSIMVDLILQPTRSSSLAKVQLSKCFGTLSACVSSMNLAANNKTILLEKQRKLKLDVSELGKFIGEAEVEPNFWFLPFNTACYCTLLGSLSKVVDLLLFSADAVGLLEQESQKLGASWKESVNKLKGDVELFKGMAGSLVECFEDVTLLKSLTFLEKQLENKNISYDLELGKSSNLNIFKASGLKDDKIDSIINSYLQHSKEIVDKFQPADHEGGRELKSQVGRRRESEAFINHKAAERERERVNSFDLICWVIFLSSHLTSGLCIRIRVRSDPMASNGDHQTTVKPPPNPSPLRNSKFSQSNMRILVTGGAGFIGSHLVDRLMENEKNEVIVADNYFTGCKDNLRKWIGHPRFELIRHDVTEPLLVEVDQIYHLACPASPIFYKYNPVKTIKTNVIGTLNMLGLAKRVGARILLTSTSEVYGDPLVHPQPESYWGNVNPIGVRSCYDEGKRVAETLMFDYHRQHGIEIRIARIFNTYGPRMNIDDGRVVSNFIAQALRGEPLTVQKPGTQTRSFCYVSDMVDGLIRLMEGENTGPINIGNPGEFTMTELAETVKELINPGVEINMVENTPDDPRQRKPDITNTKALLGWEPKVKLRDGLPLMEEDFRQRLGVAKKK</sequence>
<dbReference type="Pfam" id="PF16363">
    <property type="entry name" value="GDP_Man_Dehyd"/>
    <property type="match status" value="1"/>
</dbReference>
<evidence type="ECO:0000256" key="2">
    <source>
        <dbReference type="ARBA" id="ARBA00022475"/>
    </source>
</evidence>
<dbReference type="InterPro" id="IPR036291">
    <property type="entry name" value="NAD(P)-bd_dom_sf"/>
</dbReference>
<dbReference type="PANTHER" id="PTHR30509">
    <property type="entry name" value="P-HYDROXYBENZOIC ACID EFFLUX PUMP SUBUNIT-RELATED"/>
    <property type="match status" value="1"/>
</dbReference>
<comment type="caution">
    <text evidence="10">The sequence shown here is derived from an EMBL/GenBank/DDBJ whole genome shotgun (WGS) entry which is preliminary data.</text>
</comment>
<evidence type="ECO:0000256" key="7">
    <source>
        <dbReference type="SAM" id="Phobius"/>
    </source>
</evidence>
<dbReference type="CDD" id="cd05230">
    <property type="entry name" value="UGD_SDR_e"/>
    <property type="match status" value="1"/>
</dbReference>
<dbReference type="Proteomes" id="UP001141253">
    <property type="component" value="Chromosome 16"/>
</dbReference>
<evidence type="ECO:0000256" key="6">
    <source>
        <dbReference type="SAM" id="MobiDB-lite"/>
    </source>
</evidence>
<accession>A0ABQ8ZN76</accession>
<feature type="transmembrane region" description="Helical" evidence="7">
    <location>
        <begin position="148"/>
        <end position="174"/>
    </location>
</feature>
<feature type="domain" description="NAD(P)-binding" evidence="9">
    <location>
        <begin position="844"/>
        <end position="1138"/>
    </location>
</feature>
<dbReference type="Gene3D" id="3.40.50.720">
    <property type="entry name" value="NAD(P)-binding Rossmann-like Domain"/>
    <property type="match status" value="1"/>
</dbReference>
<evidence type="ECO:0008006" key="12">
    <source>
        <dbReference type="Google" id="ProtNLM"/>
    </source>
</evidence>
<evidence type="ECO:0000259" key="8">
    <source>
        <dbReference type="Pfam" id="PF13515"/>
    </source>
</evidence>
<dbReference type="SUPFAM" id="SSF51735">
    <property type="entry name" value="NAD(P)-binding Rossmann-fold domains"/>
    <property type="match status" value="1"/>
</dbReference>
<evidence type="ECO:0000313" key="11">
    <source>
        <dbReference type="Proteomes" id="UP001141253"/>
    </source>
</evidence>
<keyword evidence="4 7" id="KW-1133">Transmembrane helix</keyword>
<evidence type="ECO:0000313" key="10">
    <source>
        <dbReference type="EMBL" id="KAJ6303159.1"/>
    </source>
</evidence>
<proteinExistence type="predicted"/>
<dbReference type="InterPro" id="IPR016040">
    <property type="entry name" value="NAD(P)-bd_dom"/>
</dbReference>
<keyword evidence="11" id="KW-1185">Reference proteome</keyword>
<feature type="transmembrane region" description="Helical" evidence="7">
    <location>
        <begin position="96"/>
        <end position="114"/>
    </location>
</feature>
<evidence type="ECO:0000256" key="1">
    <source>
        <dbReference type="ARBA" id="ARBA00004651"/>
    </source>
</evidence>
<organism evidence="10 11">
    <name type="scientific">Salix suchowensis</name>
    <dbReference type="NCBI Taxonomy" id="1278906"/>
    <lineage>
        <taxon>Eukaryota</taxon>
        <taxon>Viridiplantae</taxon>
        <taxon>Streptophyta</taxon>
        <taxon>Embryophyta</taxon>
        <taxon>Tracheophyta</taxon>
        <taxon>Spermatophyta</taxon>
        <taxon>Magnoliopsida</taxon>
        <taxon>eudicotyledons</taxon>
        <taxon>Gunneridae</taxon>
        <taxon>Pentapetalae</taxon>
        <taxon>rosids</taxon>
        <taxon>fabids</taxon>
        <taxon>Malpighiales</taxon>
        <taxon>Salicaceae</taxon>
        <taxon>Saliceae</taxon>
        <taxon>Salix</taxon>
    </lineage>
</organism>